<dbReference type="GO" id="GO:0009897">
    <property type="term" value="C:external side of plasma membrane"/>
    <property type="evidence" value="ECO:0000318"/>
    <property type="project" value="GO_Central"/>
</dbReference>
<dbReference type="SUPFAM" id="SSF56436">
    <property type="entry name" value="C-type lectin-like"/>
    <property type="match status" value="1"/>
</dbReference>
<keyword evidence="4" id="KW-1133">Transmembrane helix</keyword>
<dbReference type="PANTHER" id="PTHR22803">
    <property type="entry name" value="MANNOSE, PHOSPHOLIPASE, LECTIN RECEPTOR RELATED"/>
    <property type="match status" value="1"/>
</dbReference>
<dbReference type="InterPro" id="IPR050111">
    <property type="entry name" value="C-type_lectin/snaclec_domain"/>
</dbReference>
<dbReference type="Ensembl" id="ENSOANT00000039331.2">
    <property type="protein sequence ID" value="ENSOANP00000030087.1"/>
    <property type="gene ID" value="ENSOANG00000030515.2"/>
</dbReference>
<dbReference type="InParanoid" id="K7E980"/>
<feature type="domain" description="C-type lectin" evidence="5">
    <location>
        <begin position="136"/>
        <end position="243"/>
    </location>
</feature>
<proteinExistence type="predicted"/>
<protein>
    <recommendedName>
        <fullName evidence="5">C-type lectin domain-containing protein</fullName>
    </recommendedName>
</protein>
<reference evidence="6" key="3">
    <citation type="submission" date="2025-09" db="UniProtKB">
        <authorList>
            <consortium name="Ensembl"/>
        </authorList>
    </citation>
    <scope>IDENTIFICATION</scope>
    <source>
        <strain evidence="6">Glennie</strain>
    </source>
</reference>
<dbReference type="HOGENOM" id="CLU_049894_7_2_1"/>
<dbReference type="Gene3D" id="3.10.100.10">
    <property type="entry name" value="Mannose-Binding Protein A, subunit A"/>
    <property type="match status" value="1"/>
</dbReference>
<dbReference type="eggNOG" id="KOG4297">
    <property type="taxonomic scope" value="Eukaryota"/>
</dbReference>
<keyword evidence="7" id="KW-1185">Reference proteome</keyword>
<dbReference type="Bgee" id="ENSOANG00000030515">
    <property type="expression patterns" value="Expressed in ovary and 7 other cell types or tissues"/>
</dbReference>
<dbReference type="GO" id="GO:0006955">
    <property type="term" value="P:immune response"/>
    <property type="evidence" value="ECO:0000318"/>
    <property type="project" value="GO_Central"/>
</dbReference>
<sequence length="258" mass="29289">MDQGVYSNLNEVSLAKPMPYRTEARARLFLYLFMAGTLVLWAILLIVVLAKASEASTGLKRLQEAQTRLNMNDSLAKNKLQTLEDQLSDLKSQMTMKLAQAGKDREDIRSEMFRALAASKIGNTSCTPCSPSWKAFEGSCYYMSRTTALWHDAVKKCAEKEAHLVIINSREEQNFLISNSDDRTYWIGLSSVRDGSGKVKHHRWIDETDLTFTYWSPGEPNDAGDQEDCVVMLSNGRWNDTPCHTDLEKWVCEKRQSC</sequence>
<dbReference type="InterPro" id="IPR016186">
    <property type="entry name" value="C-type_lectin-like/link_sf"/>
</dbReference>
<gene>
    <name evidence="6" type="primary">LOC100081208</name>
</gene>
<dbReference type="GeneID" id="100081208"/>
<keyword evidence="4" id="KW-0812">Transmembrane</keyword>
<name>K7E980_ORNAN</name>
<keyword evidence="1" id="KW-0430">Lectin</keyword>
<reference evidence="6 7" key="1">
    <citation type="journal article" date="2008" name="Nature">
        <title>Genome analysis of the platypus reveals unique signatures of evolution.</title>
        <authorList>
            <person name="Warren W.C."/>
            <person name="Hillier L.W."/>
            <person name="Marshall Graves J.A."/>
            <person name="Birney E."/>
            <person name="Ponting C.P."/>
            <person name="Grutzner F."/>
            <person name="Belov K."/>
            <person name="Miller W."/>
            <person name="Clarke L."/>
            <person name="Chinwalla A.T."/>
            <person name="Yang S.P."/>
            <person name="Heger A."/>
            <person name="Locke D.P."/>
            <person name="Miethke P."/>
            <person name="Waters P.D."/>
            <person name="Veyrunes F."/>
            <person name="Fulton L."/>
            <person name="Fulton B."/>
            <person name="Graves T."/>
            <person name="Wallis J."/>
            <person name="Puente X.S."/>
            <person name="Lopez-Otin C."/>
            <person name="Ordonez G.R."/>
            <person name="Eichler E.E."/>
            <person name="Chen L."/>
            <person name="Cheng Z."/>
            <person name="Deakin J.E."/>
            <person name="Alsop A."/>
            <person name="Thompson K."/>
            <person name="Kirby P."/>
            <person name="Papenfuss A.T."/>
            <person name="Wakefield M.J."/>
            <person name="Olender T."/>
            <person name="Lancet D."/>
            <person name="Huttley G.A."/>
            <person name="Smit A.F."/>
            <person name="Pask A."/>
            <person name="Temple-Smith P."/>
            <person name="Batzer M.A."/>
            <person name="Walker J.A."/>
            <person name="Konkel M.K."/>
            <person name="Harris R.S."/>
            <person name="Whittington C.M."/>
            <person name="Wong E.S."/>
            <person name="Gemmell N.J."/>
            <person name="Buschiazzo E."/>
            <person name="Vargas Jentzsch I.M."/>
            <person name="Merkel A."/>
            <person name="Schmitz J."/>
            <person name="Zemann A."/>
            <person name="Churakov G."/>
            <person name="Kriegs J.O."/>
            <person name="Brosius J."/>
            <person name="Murchison E.P."/>
            <person name="Sachidanandam R."/>
            <person name="Smith C."/>
            <person name="Hannon G.J."/>
            <person name="Tsend-Ayush E."/>
            <person name="McMillan D."/>
            <person name="Attenborough R."/>
            <person name="Rens W."/>
            <person name="Ferguson-Smith M."/>
            <person name="Lefevre C.M."/>
            <person name="Sharp J.A."/>
            <person name="Nicholas K.R."/>
            <person name="Ray D.A."/>
            <person name="Kube M."/>
            <person name="Reinhardt R."/>
            <person name="Pringle T.H."/>
            <person name="Taylor J."/>
            <person name="Jones R.C."/>
            <person name="Nixon B."/>
            <person name="Dacheux J.L."/>
            <person name="Niwa H."/>
            <person name="Sekita Y."/>
            <person name="Huang X."/>
            <person name="Stark A."/>
            <person name="Kheradpour P."/>
            <person name="Kellis M."/>
            <person name="Flicek P."/>
            <person name="Chen Y."/>
            <person name="Webber C."/>
            <person name="Hardison R."/>
            <person name="Nelson J."/>
            <person name="Hallsworth-Pepin K."/>
            <person name="Delehaunty K."/>
            <person name="Markovic C."/>
            <person name="Minx P."/>
            <person name="Feng Y."/>
            <person name="Kremitzki C."/>
            <person name="Mitreva M."/>
            <person name="Glasscock J."/>
            <person name="Wylie T."/>
            <person name="Wohldmann P."/>
            <person name="Thiru P."/>
            <person name="Nhan M.N."/>
            <person name="Pohl C.S."/>
            <person name="Smith S.M."/>
            <person name="Hou S."/>
            <person name="Nefedov M."/>
            <person name="de Jong P.J."/>
            <person name="Renfree M.B."/>
            <person name="Mardis E.R."/>
            <person name="Wilson R.K."/>
        </authorList>
    </citation>
    <scope>NUCLEOTIDE SEQUENCE [LARGE SCALE GENOMIC DNA]</scope>
    <source>
        <strain evidence="6 7">Glennie</strain>
    </source>
</reference>
<evidence type="ECO:0000256" key="1">
    <source>
        <dbReference type="ARBA" id="ARBA00022734"/>
    </source>
</evidence>
<keyword evidence="2" id="KW-1015">Disulfide bond</keyword>
<dbReference type="InterPro" id="IPR033989">
    <property type="entry name" value="CD209-like_CTLD"/>
</dbReference>
<reference evidence="6" key="2">
    <citation type="submission" date="2025-08" db="UniProtKB">
        <authorList>
            <consortium name="Ensembl"/>
        </authorList>
    </citation>
    <scope>IDENTIFICATION</scope>
    <source>
        <strain evidence="6">Glennie</strain>
    </source>
</reference>
<dbReference type="PROSITE" id="PS00615">
    <property type="entry name" value="C_TYPE_LECTIN_1"/>
    <property type="match status" value="1"/>
</dbReference>
<evidence type="ECO:0000256" key="3">
    <source>
        <dbReference type="SAM" id="Coils"/>
    </source>
</evidence>
<evidence type="ECO:0000259" key="5">
    <source>
        <dbReference type="PROSITE" id="PS50041"/>
    </source>
</evidence>
<organism evidence="6 7">
    <name type="scientific">Ornithorhynchus anatinus</name>
    <name type="common">Duckbill platypus</name>
    <dbReference type="NCBI Taxonomy" id="9258"/>
    <lineage>
        <taxon>Eukaryota</taxon>
        <taxon>Metazoa</taxon>
        <taxon>Chordata</taxon>
        <taxon>Craniata</taxon>
        <taxon>Vertebrata</taxon>
        <taxon>Euteleostomi</taxon>
        <taxon>Mammalia</taxon>
        <taxon>Monotremata</taxon>
        <taxon>Ornithorhynchidae</taxon>
        <taxon>Ornithorhynchus</taxon>
    </lineage>
</organism>
<dbReference type="InterPro" id="IPR018378">
    <property type="entry name" value="C-type_lectin_CS"/>
</dbReference>
<dbReference type="PROSITE" id="PS50041">
    <property type="entry name" value="C_TYPE_LECTIN_2"/>
    <property type="match status" value="1"/>
</dbReference>
<dbReference type="InterPro" id="IPR016187">
    <property type="entry name" value="CTDL_fold"/>
</dbReference>
<dbReference type="Proteomes" id="UP000002279">
    <property type="component" value="Chromosome X1"/>
</dbReference>
<dbReference type="OrthoDB" id="6133475at2759"/>
<evidence type="ECO:0000256" key="4">
    <source>
        <dbReference type="SAM" id="Phobius"/>
    </source>
</evidence>
<dbReference type="GO" id="GO:0030246">
    <property type="term" value="F:carbohydrate binding"/>
    <property type="evidence" value="ECO:0000318"/>
    <property type="project" value="GO_Central"/>
</dbReference>
<evidence type="ECO:0000313" key="6">
    <source>
        <dbReference type="Ensembl" id="ENSOANP00000030087.1"/>
    </source>
</evidence>
<dbReference type="OMA" id="WICERQW"/>
<dbReference type="GO" id="GO:0038187">
    <property type="term" value="F:pattern recognition receptor activity"/>
    <property type="evidence" value="ECO:0000318"/>
    <property type="project" value="GO_Central"/>
</dbReference>
<dbReference type="Pfam" id="PF00059">
    <property type="entry name" value="Lectin_C"/>
    <property type="match status" value="1"/>
</dbReference>
<keyword evidence="3" id="KW-0175">Coiled coil</keyword>
<dbReference type="SMART" id="SM00034">
    <property type="entry name" value="CLECT"/>
    <property type="match status" value="1"/>
</dbReference>
<dbReference type="GeneTree" id="ENSGT00940000162906"/>
<feature type="coiled-coil region" evidence="3">
    <location>
        <begin position="73"/>
        <end position="100"/>
    </location>
</feature>
<dbReference type="AlphaFoldDB" id="K7E980"/>
<dbReference type="CDD" id="cd03590">
    <property type="entry name" value="CLECT_DC-SIGN_like"/>
    <property type="match status" value="1"/>
</dbReference>
<evidence type="ECO:0000256" key="2">
    <source>
        <dbReference type="ARBA" id="ARBA00023157"/>
    </source>
</evidence>
<dbReference type="KEGG" id="oaa:100081208"/>
<feature type="transmembrane region" description="Helical" evidence="4">
    <location>
        <begin position="28"/>
        <end position="50"/>
    </location>
</feature>
<evidence type="ECO:0000313" key="7">
    <source>
        <dbReference type="Proteomes" id="UP000002279"/>
    </source>
</evidence>
<dbReference type="InterPro" id="IPR001304">
    <property type="entry name" value="C-type_lectin-like"/>
</dbReference>
<keyword evidence="4" id="KW-0472">Membrane</keyword>
<dbReference type="RefSeq" id="XP_001512037.2">
    <property type="nucleotide sequence ID" value="XM_001511987.5"/>
</dbReference>
<accession>K7E980</accession>